<sequence length="53" mass="5981">MAAVLDSAIWTAGQQWGVVYSRLQKRGEIDHFDGKKEMNGKDCSGLENERLKL</sequence>
<dbReference type="Proteomes" id="UP000009149">
    <property type="component" value="Chromosome"/>
</dbReference>
<protein>
    <submittedName>
        <fullName evidence="1">Uncharacterized protein</fullName>
    </submittedName>
</protein>
<reference evidence="1 2" key="1">
    <citation type="journal article" date="2008" name="Biol. Direct">
        <title>Complete genome sequence of the extremely acidophilic methanotroph isolate V4, Methylacidiphilum infernorum, a representative of the bacterial phylum Verrucomicrobia.</title>
        <authorList>
            <person name="Hou S."/>
            <person name="Makarova K.S."/>
            <person name="Saw J.H."/>
            <person name="Senin P."/>
            <person name="Ly B.V."/>
            <person name="Zhou Z."/>
            <person name="Ren Y."/>
            <person name="Wang J."/>
            <person name="Galperin M.Y."/>
            <person name="Omelchenko M.V."/>
            <person name="Wolf Y.I."/>
            <person name="Yutin N."/>
            <person name="Koonin E.V."/>
            <person name="Stott M.B."/>
            <person name="Mountain B.W."/>
            <person name="Crowe M.A."/>
            <person name="Smirnova A.V."/>
            <person name="Dunfield P.F."/>
            <person name="Feng L."/>
            <person name="Wang L."/>
            <person name="Alam M."/>
        </authorList>
    </citation>
    <scope>NUCLEOTIDE SEQUENCE [LARGE SCALE GENOMIC DNA]</scope>
    <source>
        <strain evidence="2">Isolate V4</strain>
    </source>
</reference>
<dbReference type="EMBL" id="CP000975">
    <property type="protein sequence ID" value="ACD83029.1"/>
    <property type="molecule type" value="Genomic_DNA"/>
</dbReference>
<gene>
    <name evidence="1" type="ordered locus">Minf_0974</name>
</gene>
<dbReference type="AlphaFoldDB" id="B3DUM6"/>
<evidence type="ECO:0000313" key="1">
    <source>
        <dbReference type="EMBL" id="ACD83029.1"/>
    </source>
</evidence>
<name>B3DUM6_METI4</name>
<dbReference type="HOGENOM" id="CLU_3063317_0_0_0"/>
<dbReference type="KEGG" id="min:Minf_0974"/>
<accession>B3DUM6</accession>
<proteinExistence type="predicted"/>
<evidence type="ECO:0000313" key="2">
    <source>
        <dbReference type="Proteomes" id="UP000009149"/>
    </source>
</evidence>
<organism evidence="1 2">
    <name type="scientific">Methylacidiphilum infernorum (isolate V4)</name>
    <name type="common">Methylokorus infernorum (strain V4)</name>
    <dbReference type="NCBI Taxonomy" id="481448"/>
    <lineage>
        <taxon>Bacteria</taxon>
        <taxon>Pseudomonadati</taxon>
        <taxon>Verrucomicrobiota</taxon>
        <taxon>Methylacidiphilae</taxon>
        <taxon>Methylacidiphilales</taxon>
        <taxon>Methylacidiphilaceae</taxon>
        <taxon>Methylacidiphilum (ex Ratnadevi et al. 2023)</taxon>
    </lineage>
</organism>
<dbReference type="STRING" id="481448.Minf_0974"/>